<dbReference type="EMBL" id="LAZR01010372">
    <property type="protein sequence ID" value="KKM67300.1"/>
    <property type="molecule type" value="Genomic_DNA"/>
</dbReference>
<reference evidence="2" key="1">
    <citation type="journal article" date="2015" name="Nature">
        <title>Complex archaea that bridge the gap between prokaryotes and eukaryotes.</title>
        <authorList>
            <person name="Spang A."/>
            <person name="Saw J.H."/>
            <person name="Jorgensen S.L."/>
            <person name="Zaremba-Niedzwiedzka K."/>
            <person name="Martijn J."/>
            <person name="Lind A.E."/>
            <person name="van Eijk R."/>
            <person name="Schleper C."/>
            <person name="Guy L."/>
            <person name="Ettema T.J."/>
        </authorList>
    </citation>
    <scope>NUCLEOTIDE SEQUENCE</scope>
</reference>
<keyword evidence="1" id="KW-1133">Transmembrane helix</keyword>
<protein>
    <submittedName>
        <fullName evidence="2">Uncharacterized protein</fullName>
    </submittedName>
</protein>
<evidence type="ECO:0000313" key="2">
    <source>
        <dbReference type="EMBL" id="KKM67300.1"/>
    </source>
</evidence>
<gene>
    <name evidence="2" type="ORF">LCGC14_1472510</name>
</gene>
<keyword evidence="1" id="KW-0812">Transmembrane</keyword>
<proteinExistence type="predicted"/>
<organism evidence="2">
    <name type="scientific">marine sediment metagenome</name>
    <dbReference type="NCBI Taxonomy" id="412755"/>
    <lineage>
        <taxon>unclassified sequences</taxon>
        <taxon>metagenomes</taxon>
        <taxon>ecological metagenomes</taxon>
    </lineage>
</organism>
<name>A0A0F9LSH7_9ZZZZ</name>
<comment type="caution">
    <text evidence="2">The sequence shown here is derived from an EMBL/GenBank/DDBJ whole genome shotgun (WGS) entry which is preliminary data.</text>
</comment>
<sequence length="71" mass="8133">MGCPANLANAPEYLYQLVVIIFFVFCVFPEKPDYPAARTATAGEDREEICTKFFKGVVFFLDVDYDDIIVW</sequence>
<evidence type="ECO:0000256" key="1">
    <source>
        <dbReference type="SAM" id="Phobius"/>
    </source>
</evidence>
<keyword evidence="1" id="KW-0472">Membrane</keyword>
<dbReference type="AlphaFoldDB" id="A0A0F9LSH7"/>
<feature type="transmembrane region" description="Helical" evidence="1">
    <location>
        <begin position="13"/>
        <end position="29"/>
    </location>
</feature>
<accession>A0A0F9LSH7</accession>